<evidence type="ECO:0000256" key="6">
    <source>
        <dbReference type="ARBA" id="ARBA00023315"/>
    </source>
</evidence>
<comment type="caution">
    <text evidence="8">The sequence shown here is derived from an EMBL/GenBank/DDBJ whole genome shotgun (WGS) entry which is preliminary data.</text>
</comment>
<sequence length="311" mass="35584">MSENTQWYEVKQNHNLGYALMFFVLKIFPAGFMRFLAFPIGFFYWAFGKKTRRISKDYLRRVATGKTSTFRHISSFALNLVENVQSWAGKFSFKNVTWQDDDVGDLVANINAGRGTVIVISHLGNAQMMKGLASMGESGTERKMNITTISDAKISSGFNALLNEINPDSSFNLVNSNDIGPETILLLQERLEKGGVVVIAGDRVSAHTDRNLEIDFLEAKARFPYGVFLLLALLKAPTYFVNGLRHKDFTLSPKYDMFVKKNPLDFDCPRKEREARIRQTAENYVQNLEKLCKMHPYQWYNFFDFWSGTND</sequence>
<reference evidence="8 9" key="1">
    <citation type="submission" date="2020-08" db="EMBL/GenBank/DDBJ databases">
        <title>Genomic Encyclopedia of Type Strains, Phase IV (KMG-IV): sequencing the most valuable type-strain genomes for metagenomic binning, comparative biology and taxonomic classification.</title>
        <authorList>
            <person name="Goeker M."/>
        </authorList>
    </citation>
    <scope>NUCLEOTIDE SEQUENCE [LARGE SCALE GENOMIC DNA]</scope>
    <source>
        <strain evidence="8 9">DSM 103462</strain>
    </source>
</reference>
<proteinExistence type="predicted"/>
<keyword evidence="4 8" id="KW-0808">Transferase</keyword>
<evidence type="ECO:0000256" key="3">
    <source>
        <dbReference type="ARBA" id="ARBA00022519"/>
    </source>
</evidence>
<keyword evidence="7" id="KW-0812">Transmembrane</keyword>
<dbReference type="InterPro" id="IPR004960">
    <property type="entry name" value="LipA_acyltrans"/>
</dbReference>
<evidence type="ECO:0000256" key="4">
    <source>
        <dbReference type="ARBA" id="ARBA00022679"/>
    </source>
</evidence>
<name>A0A7W8G6X2_9SPIR</name>
<protein>
    <submittedName>
        <fullName evidence="8">Putative LPLAT superfamily acyltransferase</fullName>
    </submittedName>
</protein>
<dbReference type="RefSeq" id="WP_184656537.1">
    <property type="nucleotide sequence ID" value="NZ_JACHFQ010000001.1"/>
</dbReference>
<dbReference type="Proteomes" id="UP000518887">
    <property type="component" value="Unassembled WGS sequence"/>
</dbReference>
<evidence type="ECO:0000256" key="1">
    <source>
        <dbReference type="ARBA" id="ARBA00004533"/>
    </source>
</evidence>
<evidence type="ECO:0000313" key="9">
    <source>
        <dbReference type="Proteomes" id="UP000518887"/>
    </source>
</evidence>
<dbReference type="PANTHER" id="PTHR30606:SF10">
    <property type="entry name" value="PHOSPHATIDYLINOSITOL MANNOSIDE ACYLTRANSFERASE"/>
    <property type="match status" value="1"/>
</dbReference>
<organism evidence="8 9">
    <name type="scientific">Treponema ruminis</name>
    <dbReference type="NCBI Taxonomy" id="744515"/>
    <lineage>
        <taxon>Bacteria</taxon>
        <taxon>Pseudomonadati</taxon>
        <taxon>Spirochaetota</taxon>
        <taxon>Spirochaetia</taxon>
        <taxon>Spirochaetales</taxon>
        <taxon>Treponemataceae</taxon>
        <taxon>Treponema</taxon>
    </lineage>
</organism>
<keyword evidence="3" id="KW-0997">Cell inner membrane</keyword>
<feature type="transmembrane region" description="Helical" evidence="7">
    <location>
        <begin position="20"/>
        <end position="47"/>
    </location>
</feature>
<dbReference type="AlphaFoldDB" id="A0A7W8G6X2"/>
<dbReference type="GO" id="GO:0016746">
    <property type="term" value="F:acyltransferase activity"/>
    <property type="evidence" value="ECO:0007669"/>
    <property type="project" value="UniProtKB-KW"/>
</dbReference>
<keyword evidence="6 8" id="KW-0012">Acyltransferase</keyword>
<dbReference type="EMBL" id="JACHFQ010000001">
    <property type="protein sequence ID" value="MBB5224849.1"/>
    <property type="molecule type" value="Genomic_DNA"/>
</dbReference>
<evidence type="ECO:0000256" key="7">
    <source>
        <dbReference type="SAM" id="Phobius"/>
    </source>
</evidence>
<comment type="subcellular location">
    <subcellularLocation>
        <location evidence="1">Cell inner membrane</location>
    </subcellularLocation>
</comment>
<keyword evidence="5 7" id="KW-0472">Membrane</keyword>
<dbReference type="GO" id="GO:0005886">
    <property type="term" value="C:plasma membrane"/>
    <property type="evidence" value="ECO:0007669"/>
    <property type="project" value="UniProtKB-SubCell"/>
</dbReference>
<evidence type="ECO:0000313" key="8">
    <source>
        <dbReference type="EMBL" id="MBB5224849.1"/>
    </source>
</evidence>
<keyword evidence="2" id="KW-1003">Cell membrane</keyword>
<dbReference type="Pfam" id="PF03279">
    <property type="entry name" value="Lip_A_acyltrans"/>
    <property type="match status" value="1"/>
</dbReference>
<dbReference type="GO" id="GO:0009247">
    <property type="term" value="P:glycolipid biosynthetic process"/>
    <property type="evidence" value="ECO:0007669"/>
    <property type="project" value="UniProtKB-ARBA"/>
</dbReference>
<accession>A0A7W8G6X2</accession>
<dbReference type="PANTHER" id="PTHR30606">
    <property type="entry name" value="LIPID A BIOSYNTHESIS LAUROYL ACYLTRANSFERASE"/>
    <property type="match status" value="1"/>
</dbReference>
<keyword evidence="7" id="KW-1133">Transmembrane helix</keyword>
<evidence type="ECO:0000256" key="5">
    <source>
        <dbReference type="ARBA" id="ARBA00023136"/>
    </source>
</evidence>
<keyword evidence="9" id="KW-1185">Reference proteome</keyword>
<evidence type="ECO:0000256" key="2">
    <source>
        <dbReference type="ARBA" id="ARBA00022475"/>
    </source>
</evidence>
<gene>
    <name evidence="8" type="ORF">HNP76_000189</name>
</gene>